<organism evidence="1 2">
    <name type="scientific">Clostridium felsineum</name>
    <dbReference type="NCBI Taxonomy" id="36839"/>
    <lineage>
        <taxon>Bacteria</taxon>
        <taxon>Bacillati</taxon>
        <taxon>Bacillota</taxon>
        <taxon>Clostridia</taxon>
        <taxon>Eubacteriales</taxon>
        <taxon>Clostridiaceae</taxon>
        <taxon>Clostridium</taxon>
    </lineage>
</organism>
<evidence type="ECO:0000313" key="1">
    <source>
        <dbReference type="EMBL" id="URZ12590.1"/>
    </source>
</evidence>
<name>A0A1S8L3D9_9CLOT</name>
<protein>
    <submittedName>
        <fullName evidence="1">Uncharacterized protein</fullName>
    </submittedName>
</protein>
<gene>
    <name evidence="1" type="ORF">CROST_033130</name>
</gene>
<keyword evidence="2" id="KW-1185">Reference proteome</keyword>
<dbReference type="STRING" id="84029.CROST_28860"/>
<accession>A0A1S8L3D9</accession>
<reference evidence="1 2" key="1">
    <citation type="submission" date="2022-04" db="EMBL/GenBank/DDBJ databases">
        <title>Genome sequence of C. roseum typestrain.</title>
        <authorList>
            <person name="Poehlein A."/>
            <person name="Schoch T."/>
            <person name="Duerre P."/>
            <person name="Daniel R."/>
        </authorList>
    </citation>
    <scope>NUCLEOTIDE SEQUENCE [LARGE SCALE GENOMIC DNA]</scope>
    <source>
        <strain evidence="1 2">DSM 7320</strain>
    </source>
</reference>
<dbReference type="AlphaFoldDB" id="A0A1S8L3D9"/>
<dbReference type="EMBL" id="CP096983">
    <property type="protein sequence ID" value="URZ12590.1"/>
    <property type="molecule type" value="Genomic_DNA"/>
</dbReference>
<sequence length="52" mass="6049">MIQVKEISNEVAVECSLNNWLKENKNTEIIDIKYSADLYSSNVLIIYKVEDK</sequence>
<proteinExistence type="predicted"/>
<evidence type="ECO:0000313" key="2">
    <source>
        <dbReference type="Proteomes" id="UP000190951"/>
    </source>
</evidence>
<dbReference type="RefSeq" id="WP_176091590.1">
    <property type="nucleotide sequence ID" value="NZ_CP096983.1"/>
</dbReference>
<dbReference type="KEGG" id="crw:CROST_033130"/>
<dbReference type="Proteomes" id="UP000190951">
    <property type="component" value="Chromosome"/>
</dbReference>